<accession>A0A9X2E0V3</accession>
<feature type="chain" id="PRO_5040957395" evidence="2">
    <location>
        <begin position="35"/>
        <end position="219"/>
    </location>
</feature>
<feature type="signal peptide" evidence="2">
    <location>
        <begin position="1"/>
        <end position="34"/>
    </location>
</feature>
<protein>
    <submittedName>
        <fullName evidence="3">MspA family porin</fullName>
    </submittedName>
</protein>
<organism evidence="3 4">
    <name type="scientific">Nocardia pulmonis</name>
    <dbReference type="NCBI Taxonomy" id="2951408"/>
    <lineage>
        <taxon>Bacteria</taxon>
        <taxon>Bacillati</taxon>
        <taxon>Actinomycetota</taxon>
        <taxon>Actinomycetes</taxon>
        <taxon>Mycobacteriales</taxon>
        <taxon>Nocardiaceae</taxon>
        <taxon>Nocardia</taxon>
    </lineage>
</organism>
<evidence type="ECO:0000313" key="3">
    <source>
        <dbReference type="EMBL" id="MCM6771947.1"/>
    </source>
</evidence>
<dbReference type="EMBL" id="JAMRXG010000001">
    <property type="protein sequence ID" value="MCM6771947.1"/>
    <property type="molecule type" value="Genomic_DNA"/>
</dbReference>
<comment type="caution">
    <text evidence="3">The sequence shown here is derived from an EMBL/GenBank/DDBJ whole genome shotgun (WGS) entry which is preliminary data.</text>
</comment>
<dbReference type="InterPro" id="IPR036435">
    <property type="entry name" value="Leukocidin/porin_MspA_sf"/>
</dbReference>
<dbReference type="RefSeq" id="WP_251908829.1">
    <property type="nucleotide sequence ID" value="NZ_JAMRXG010000001.1"/>
</dbReference>
<sequence>MPSPMPYGRRITTTGIAATATLGLLIHGAGGAAADVVADKTRSVQTEGGKTLTVTKAAETLDRHPNLAATPFTREGFVSLRAIAEIGGESEEPVDSASVTFGYYVGCQVDLADGMTVGVGVSAGPSVSVDVFPEPSVNLGLNASVSPSVSVDVKPGSIKIVEFGKKSFTGPRASITADQVEIKVDACAGPVTLRSFATASLSTPSEDHSTTVYGDPIPL</sequence>
<dbReference type="Pfam" id="PF09203">
    <property type="entry name" value="MspA"/>
    <property type="match status" value="1"/>
</dbReference>
<dbReference type="InterPro" id="IPR015286">
    <property type="entry name" value="Porin_fam_mycobact-type"/>
</dbReference>
<dbReference type="SUPFAM" id="SSF56959">
    <property type="entry name" value="Leukocidin-like"/>
    <property type="match status" value="1"/>
</dbReference>
<gene>
    <name evidence="3" type="ORF">NDR86_00500</name>
</gene>
<evidence type="ECO:0000256" key="1">
    <source>
        <dbReference type="ARBA" id="ARBA00022729"/>
    </source>
</evidence>
<dbReference type="AlphaFoldDB" id="A0A9X2E0V3"/>
<evidence type="ECO:0000256" key="2">
    <source>
        <dbReference type="SAM" id="SignalP"/>
    </source>
</evidence>
<reference evidence="3" key="1">
    <citation type="submission" date="2022-06" db="EMBL/GenBank/DDBJ databases">
        <title>Novel species in genus nocardia.</title>
        <authorList>
            <person name="Li F."/>
        </authorList>
    </citation>
    <scope>NUCLEOTIDE SEQUENCE</scope>
    <source>
        <strain evidence="3">CDC141</strain>
    </source>
</reference>
<dbReference type="Proteomes" id="UP001139157">
    <property type="component" value="Unassembled WGS sequence"/>
</dbReference>
<evidence type="ECO:0000313" key="4">
    <source>
        <dbReference type="Proteomes" id="UP001139157"/>
    </source>
</evidence>
<proteinExistence type="predicted"/>
<dbReference type="Gene3D" id="2.60.40.1650">
    <property type="entry name" value="Porin MspA (Ig-like beta-sandwich domain)"/>
    <property type="match status" value="2"/>
</dbReference>
<name>A0A9X2E0V3_9NOCA</name>
<keyword evidence="4" id="KW-1185">Reference proteome</keyword>
<keyword evidence="1 2" id="KW-0732">Signal</keyword>